<dbReference type="OrthoDB" id="204980at2759"/>
<dbReference type="InterPro" id="IPR006047">
    <property type="entry name" value="GH13_cat_dom"/>
</dbReference>
<evidence type="ECO:0000313" key="3">
    <source>
        <dbReference type="Proteomes" id="UP000554482"/>
    </source>
</evidence>
<dbReference type="AlphaFoldDB" id="A0A7J6W286"/>
<dbReference type="InterPro" id="IPR017853">
    <property type="entry name" value="GH"/>
</dbReference>
<dbReference type="Pfam" id="PF00128">
    <property type="entry name" value="Alpha-amylase"/>
    <property type="match status" value="1"/>
</dbReference>
<dbReference type="PANTHER" id="PTHR43002">
    <property type="entry name" value="GLYCOGEN DEBRANCHING ENZYME"/>
    <property type="match status" value="1"/>
</dbReference>
<comment type="caution">
    <text evidence="2">The sequence shown here is derived from an EMBL/GenBank/DDBJ whole genome shotgun (WGS) entry which is preliminary data.</text>
</comment>
<evidence type="ECO:0000259" key="1">
    <source>
        <dbReference type="Pfam" id="PF00128"/>
    </source>
</evidence>
<dbReference type="SUPFAM" id="SSF51445">
    <property type="entry name" value="(Trans)glycosidases"/>
    <property type="match status" value="1"/>
</dbReference>
<dbReference type="EMBL" id="JABWDY010022753">
    <property type="protein sequence ID" value="KAF5191486.1"/>
    <property type="molecule type" value="Genomic_DNA"/>
</dbReference>
<protein>
    <submittedName>
        <fullName evidence="2">Glycogen debranching enzyme glgx</fullName>
    </submittedName>
</protein>
<dbReference type="GO" id="GO:0005975">
    <property type="term" value="P:carbohydrate metabolic process"/>
    <property type="evidence" value="ECO:0007669"/>
    <property type="project" value="InterPro"/>
</dbReference>
<keyword evidence="3" id="KW-1185">Reference proteome</keyword>
<name>A0A7J6W286_THATH</name>
<sequence length="139" mass="15962">MPFHLSPSWISDSLCIEQELGVNCIELMPFQEYNELEYFSYNSVLGNYKLNFWGYSTINYFSPMLRYSSAGTRNCGQDAINEVKILVREAHKRGIEVLMDVVFNHTAEGNEKGPILSFRGVDNSVYYMLAPKVEFPVVQ</sequence>
<dbReference type="Proteomes" id="UP000554482">
    <property type="component" value="Unassembled WGS sequence"/>
</dbReference>
<feature type="domain" description="Glycosyl hydrolase family 13 catalytic" evidence="1">
    <location>
        <begin position="19"/>
        <end position="109"/>
    </location>
</feature>
<accession>A0A7J6W286</accession>
<proteinExistence type="predicted"/>
<evidence type="ECO:0000313" key="2">
    <source>
        <dbReference type="EMBL" id="KAF5191486.1"/>
    </source>
</evidence>
<dbReference type="Gene3D" id="3.20.20.80">
    <property type="entry name" value="Glycosidases"/>
    <property type="match status" value="1"/>
</dbReference>
<reference evidence="2 3" key="1">
    <citation type="submission" date="2020-06" db="EMBL/GenBank/DDBJ databases">
        <title>Transcriptomic and genomic resources for Thalictrum thalictroides and T. hernandezii: Facilitating candidate gene discovery in an emerging model plant lineage.</title>
        <authorList>
            <person name="Arias T."/>
            <person name="Riano-Pachon D.M."/>
            <person name="Di Stilio V.S."/>
        </authorList>
    </citation>
    <scope>NUCLEOTIDE SEQUENCE [LARGE SCALE GENOMIC DNA]</scope>
    <source>
        <strain evidence="3">cv. WT478/WT964</strain>
        <tissue evidence="2">Leaves</tissue>
    </source>
</reference>
<gene>
    <name evidence="2" type="ORF">FRX31_018927</name>
</gene>
<organism evidence="2 3">
    <name type="scientific">Thalictrum thalictroides</name>
    <name type="common">Rue-anemone</name>
    <name type="synonym">Anemone thalictroides</name>
    <dbReference type="NCBI Taxonomy" id="46969"/>
    <lineage>
        <taxon>Eukaryota</taxon>
        <taxon>Viridiplantae</taxon>
        <taxon>Streptophyta</taxon>
        <taxon>Embryophyta</taxon>
        <taxon>Tracheophyta</taxon>
        <taxon>Spermatophyta</taxon>
        <taxon>Magnoliopsida</taxon>
        <taxon>Ranunculales</taxon>
        <taxon>Ranunculaceae</taxon>
        <taxon>Thalictroideae</taxon>
        <taxon>Thalictrum</taxon>
    </lineage>
</organism>